<name>A0A371X695_9HYPH</name>
<reference evidence="3" key="1">
    <citation type="submission" date="2018-08" db="EMBL/GenBank/DDBJ databases">
        <authorList>
            <person name="Im W.T."/>
        </authorList>
    </citation>
    <scope>NUCLEOTIDE SEQUENCE [LARGE SCALE GENOMIC DNA]</scope>
    <source>
        <strain evidence="3">LA-28</strain>
    </source>
</reference>
<gene>
    <name evidence="2" type="ORF">DY251_18435</name>
</gene>
<feature type="region of interest" description="Disordered" evidence="1">
    <location>
        <begin position="1"/>
        <end position="21"/>
    </location>
</feature>
<dbReference type="RefSeq" id="WP_116625389.1">
    <property type="nucleotide sequence ID" value="NZ_QURN01000017.1"/>
</dbReference>
<dbReference type="AlphaFoldDB" id="A0A371X695"/>
<comment type="caution">
    <text evidence="2">The sequence shown here is derived from an EMBL/GenBank/DDBJ whole genome shotgun (WGS) entry which is preliminary data.</text>
</comment>
<sequence length="277" mass="31212">MSLTAVSFSKPRRREPRLSAPYVPGKHDKRFWTDAEREIVRRYFPDGGAGACLARLPEHRSTAGVYGQAKKLGVKTNGSPATRKRHQASPELDQQIREGWQAMDAGRKGAVADLALRLKVPRWWLTKRLTTLGLTIRHKKEPPWTAAEDMLMRKVPLHLPDKAAAIFSEHGFKRSPTAIMVRARRLELSRRATRPELSARRAAAILGVDAKFVTARILCGELTATKREDRRLSQQGGSSWDIKPAHLRRWIIDNIDVVDLRKVDKIPFVSLIAGEPS</sequence>
<accession>A0A371X695</accession>
<organism evidence="2 3">
    <name type="scientific">Mesorhizobium denitrificans</name>
    <dbReference type="NCBI Taxonomy" id="2294114"/>
    <lineage>
        <taxon>Bacteria</taxon>
        <taxon>Pseudomonadati</taxon>
        <taxon>Pseudomonadota</taxon>
        <taxon>Alphaproteobacteria</taxon>
        <taxon>Hyphomicrobiales</taxon>
        <taxon>Phyllobacteriaceae</taxon>
        <taxon>Mesorhizobium</taxon>
    </lineage>
</organism>
<evidence type="ECO:0000313" key="2">
    <source>
        <dbReference type="EMBL" id="RFC64745.1"/>
    </source>
</evidence>
<keyword evidence="3" id="KW-1185">Reference proteome</keyword>
<protein>
    <submittedName>
        <fullName evidence="2">Uncharacterized protein</fullName>
    </submittedName>
</protein>
<dbReference type="EMBL" id="QURN01000017">
    <property type="protein sequence ID" value="RFC64745.1"/>
    <property type="molecule type" value="Genomic_DNA"/>
</dbReference>
<proteinExistence type="predicted"/>
<evidence type="ECO:0000256" key="1">
    <source>
        <dbReference type="SAM" id="MobiDB-lite"/>
    </source>
</evidence>
<dbReference type="Proteomes" id="UP000262379">
    <property type="component" value="Unassembled WGS sequence"/>
</dbReference>
<evidence type="ECO:0000313" key="3">
    <source>
        <dbReference type="Proteomes" id="UP000262379"/>
    </source>
</evidence>